<keyword evidence="15" id="KW-1185">Reference proteome</keyword>
<keyword evidence="8" id="KW-0446">Lipid-binding</keyword>
<dbReference type="InterPro" id="IPR000008">
    <property type="entry name" value="C2_dom"/>
</dbReference>
<dbReference type="GO" id="GO:0046872">
    <property type="term" value="F:metal ion binding"/>
    <property type="evidence" value="ECO:0007669"/>
    <property type="project" value="UniProtKB-KW"/>
</dbReference>
<keyword evidence="9" id="KW-0472">Membrane</keyword>
<evidence type="ECO:0000256" key="6">
    <source>
        <dbReference type="ARBA" id="ARBA00022723"/>
    </source>
</evidence>
<dbReference type="PANTHER" id="PTHR45933">
    <property type="entry name" value="PROTEIN C2-DOMAIN ABA-RELATED 4"/>
    <property type="match status" value="1"/>
</dbReference>
<evidence type="ECO:0000256" key="5">
    <source>
        <dbReference type="ARBA" id="ARBA00022682"/>
    </source>
</evidence>
<evidence type="ECO:0000256" key="12">
    <source>
        <dbReference type="SAM" id="MobiDB-lite"/>
    </source>
</evidence>
<dbReference type="AlphaFoldDB" id="A0A8X8X6N9"/>
<keyword evidence="7" id="KW-0106">Calcium</keyword>
<dbReference type="PANTHER" id="PTHR45933:SF12">
    <property type="entry name" value="PROTEIN C2-DOMAIN ABA-RELATED 9"/>
    <property type="match status" value="1"/>
</dbReference>
<dbReference type="SUPFAM" id="SSF49562">
    <property type="entry name" value="C2 domain (Calcium/lipid-binding domain, CaLB)"/>
    <property type="match status" value="1"/>
</dbReference>
<accession>A0A8X8X6N9</accession>
<comment type="subcellular location">
    <subcellularLocation>
        <location evidence="2">Cell membrane</location>
    </subcellularLocation>
    <subcellularLocation>
        <location evidence="1">Nucleus</location>
    </subcellularLocation>
</comment>
<reference evidence="14" key="2">
    <citation type="submission" date="2020-08" db="EMBL/GenBank/DDBJ databases">
        <title>Plant Genome Project.</title>
        <authorList>
            <person name="Zhang R.-G."/>
        </authorList>
    </citation>
    <scope>NUCLEOTIDE SEQUENCE</scope>
    <source>
        <strain evidence="14">Huo1</strain>
        <tissue evidence="14">Leaf</tissue>
    </source>
</reference>
<comment type="similarity">
    <text evidence="11">Belongs to the plant CAR protein family.</text>
</comment>
<evidence type="ECO:0000256" key="1">
    <source>
        <dbReference type="ARBA" id="ARBA00004123"/>
    </source>
</evidence>
<comment type="caution">
    <text evidence="14">The sequence shown here is derived from an EMBL/GenBank/DDBJ whole genome shotgun (WGS) entry which is preliminary data.</text>
</comment>
<reference evidence="14" key="1">
    <citation type="submission" date="2018-01" db="EMBL/GenBank/DDBJ databases">
        <authorList>
            <person name="Mao J.F."/>
        </authorList>
    </citation>
    <scope>NUCLEOTIDE SEQUENCE</scope>
    <source>
        <strain evidence="14">Huo1</strain>
        <tissue evidence="14">Leaf</tissue>
    </source>
</reference>
<evidence type="ECO:0000313" key="15">
    <source>
        <dbReference type="Proteomes" id="UP000298416"/>
    </source>
</evidence>
<evidence type="ECO:0000256" key="8">
    <source>
        <dbReference type="ARBA" id="ARBA00023121"/>
    </source>
</evidence>
<keyword evidence="3" id="KW-0343">GTPase activation</keyword>
<keyword evidence="10" id="KW-0539">Nucleus</keyword>
<dbReference type="GO" id="GO:0005886">
    <property type="term" value="C:plasma membrane"/>
    <property type="evidence" value="ECO:0007669"/>
    <property type="project" value="UniProtKB-SubCell"/>
</dbReference>
<dbReference type="GO" id="GO:0005634">
    <property type="term" value="C:nucleus"/>
    <property type="evidence" value="ECO:0007669"/>
    <property type="project" value="UniProtKB-SubCell"/>
</dbReference>
<gene>
    <name evidence="14" type="ORF">SASPL_130766</name>
</gene>
<evidence type="ECO:0000256" key="7">
    <source>
        <dbReference type="ARBA" id="ARBA00022837"/>
    </source>
</evidence>
<evidence type="ECO:0000313" key="14">
    <source>
        <dbReference type="EMBL" id="KAG6407768.1"/>
    </source>
</evidence>
<evidence type="ECO:0000256" key="3">
    <source>
        <dbReference type="ARBA" id="ARBA00022468"/>
    </source>
</evidence>
<keyword evidence="5" id="KW-0938">Abscisic acid signaling pathway</keyword>
<name>A0A8X8X6N9_SALSN</name>
<feature type="domain" description="C2" evidence="13">
    <location>
        <begin position="37"/>
        <end position="60"/>
    </location>
</feature>
<dbReference type="EMBL" id="PNBA02000011">
    <property type="protein sequence ID" value="KAG6407768.1"/>
    <property type="molecule type" value="Genomic_DNA"/>
</dbReference>
<dbReference type="Proteomes" id="UP000298416">
    <property type="component" value="Unassembled WGS sequence"/>
</dbReference>
<evidence type="ECO:0000259" key="13">
    <source>
        <dbReference type="Pfam" id="PF00168"/>
    </source>
</evidence>
<keyword evidence="6" id="KW-0479">Metal-binding</keyword>
<feature type="compositionally biased region" description="Basic and acidic residues" evidence="12">
    <location>
        <begin position="87"/>
        <end position="98"/>
    </location>
</feature>
<evidence type="ECO:0000256" key="10">
    <source>
        <dbReference type="ARBA" id="ARBA00023242"/>
    </source>
</evidence>
<proteinExistence type="inferred from homology"/>
<dbReference type="InterPro" id="IPR035892">
    <property type="entry name" value="C2_domain_sf"/>
</dbReference>
<dbReference type="GO" id="GO:0009738">
    <property type="term" value="P:abscisic acid-activated signaling pathway"/>
    <property type="evidence" value="ECO:0007669"/>
    <property type="project" value="UniProtKB-KW"/>
</dbReference>
<evidence type="ECO:0000256" key="9">
    <source>
        <dbReference type="ARBA" id="ARBA00023136"/>
    </source>
</evidence>
<dbReference type="GO" id="GO:0005096">
    <property type="term" value="F:GTPase activator activity"/>
    <property type="evidence" value="ECO:0007669"/>
    <property type="project" value="UniProtKB-KW"/>
</dbReference>
<dbReference type="GO" id="GO:0008289">
    <property type="term" value="F:lipid binding"/>
    <property type="evidence" value="ECO:0007669"/>
    <property type="project" value="UniProtKB-KW"/>
</dbReference>
<organism evidence="14">
    <name type="scientific">Salvia splendens</name>
    <name type="common">Scarlet sage</name>
    <dbReference type="NCBI Taxonomy" id="180675"/>
    <lineage>
        <taxon>Eukaryota</taxon>
        <taxon>Viridiplantae</taxon>
        <taxon>Streptophyta</taxon>
        <taxon>Embryophyta</taxon>
        <taxon>Tracheophyta</taxon>
        <taxon>Spermatophyta</taxon>
        <taxon>Magnoliopsida</taxon>
        <taxon>eudicotyledons</taxon>
        <taxon>Gunneridae</taxon>
        <taxon>Pentapetalae</taxon>
        <taxon>asterids</taxon>
        <taxon>lamiids</taxon>
        <taxon>Lamiales</taxon>
        <taxon>Lamiaceae</taxon>
        <taxon>Nepetoideae</taxon>
        <taxon>Mentheae</taxon>
        <taxon>Salviinae</taxon>
        <taxon>Salvia</taxon>
        <taxon>Salvia subgen. Calosphace</taxon>
        <taxon>core Calosphace</taxon>
    </lineage>
</organism>
<evidence type="ECO:0000256" key="11">
    <source>
        <dbReference type="ARBA" id="ARBA00024037"/>
    </source>
</evidence>
<evidence type="ECO:0000256" key="4">
    <source>
        <dbReference type="ARBA" id="ARBA00022475"/>
    </source>
</evidence>
<sequence length="122" mass="13600">MDGLGLLRIRVERGINLAVPDTRTSDPYVVIECASQSVYDHDTLSGDDSMGSAKIDIKRLVECVEMGPRDLPTWQSGGEQRELFVEGELHRVEEREGSSGDDSETWRRGMRRAPHPTSPSIC</sequence>
<keyword evidence="4" id="KW-1003">Cell membrane</keyword>
<protein>
    <recommendedName>
        <fullName evidence="13">C2 domain-containing protein</fullName>
    </recommendedName>
</protein>
<evidence type="ECO:0000256" key="2">
    <source>
        <dbReference type="ARBA" id="ARBA00004236"/>
    </source>
</evidence>
<dbReference type="Pfam" id="PF00168">
    <property type="entry name" value="C2"/>
    <property type="match status" value="2"/>
</dbReference>
<feature type="domain" description="C2" evidence="13">
    <location>
        <begin position="5"/>
        <end position="33"/>
    </location>
</feature>
<feature type="region of interest" description="Disordered" evidence="12">
    <location>
        <begin position="87"/>
        <end position="122"/>
    </location>
</feature>
<dbReference type="InterPro" id="IPR044562">
    <property type="entry name" value="CAR1-11"/>
</dbReference>